<gene>
    <name evidence="1" type="ORF">D5086_019443</name>
</gene>
<dbReference type="Proteomes" id="UP000309997">
    <property type="component" value="Unassembled WGS sequence"/>
</dbReference>
<evidence type="ECO:0000313" key="1">
    <source>
        <dbReference type="EMBL" id="KAL3577939.1"/>
    </source>
</evidence>
<name>A0ACC4BHK7_POPAL</name>
<evidence type="ECO:0000313" key="2">
    <source>
        <dbReference type="Proteomes" id="UP000309997"/>
    </source>
</evidence>
<keyword evidence="2" id="KW-1185">Reference proteome</keyword>
<reference evidence="1 2" key="1">
    <citation type="journal article" date="2024" name="Plant Biotechnol. J.">
        <title>Genome and CRISPR/Cas9 system of a widespread forest tree (Populus alba) in the world.</title>
        <authorList>
            <person name="Liu Y.J."/>
            <person name="Jiang P.F."/>
            <person name="Han X.M."/>
            <person name="Li X.Y."/>
            <person name="Wang H.M."/>
            <person name="Wang Y.J."/>
            <person name="Wang X.X."/>
            <person name="Zeng Q.Y."/>
        </authorList>
    </citation>
    <scope>NUCLEOTIDE SEQUENCE [LARGE SCALE GENOMIC DNA]</scope>
    <source>
        <strain evidence="2">cv. PAL-ZL1</strain>
    </source>
</reference>
<organism evidence="1 2">
    <name type="scientific">Populus alba</name>
    <name type="common">White poplar</name>
    <dbReference type="NCBI Taxonomy" id="43335"/>
    <lineage>
        <taxon>Eukaryota</taxon>
        <taxon>Viridiplantae</taxon>
        <taxon>Streptophyta</taxon>
        <taxon>Embryophyta</taxon>
        <taxon>Tracheophyta</taxon>
        <taxon>Spermatophyta</taxon>
        <taxon>Magnoliopsida</taxon>
        <taxon>eudicotyledons</taxon>
        <taxon>Gunneridae</taxon>
        <taxon>Pentapetalae</taxon>
        <taxon>rosids</taxon>
        <taxon>fabids</taxon>
        <taxon>Malpighiales</taxon>
        <taxon>Salicaceae</taxon>
        <taxon>Saliceae</taxon>
        <taxon>Populus</taxon>
    </lineage>
</organism>
<feature type="non-terminal residue" evidence="1">
    <location>
        <position position="1"/>
    </location>
</feature>
<accession>A0ACC4BHK7</accession>
<dbReference type="EMBL" id="RCHU02000010">
    <property type="protein sequence ID" value="KAL3577939.1"/>
    <property type="molecule type" value="Genomic_DNA"/>
</dbReference>
<sequence length="377" mass="41344">GKISLSLLELKKLNHLDLSWNDFQGKTIPEYIGSLSELSYLDLSGASFSGLVPPHLGNLSNLRYLNLRKLCKLQLLYLSNNDISGETVDLVAVLSGCGNASLEALQLVGNKLSGQIPGSTGHFKQLRSRYLQSNSFSGSIPSSIGSLNDLETLDLSSNAMNGTIPDSIGQLSKLVSLNLKWNSWIGKIPNWLGKLSPQLFLQDLSEFRSGAWVDLSSNFLEGSLPIWYNEMSLSHLDLSRNNLFGDIPDSSCFSPYLQVLKLFSNNFSGELSPSLQNCTGLILLDLEENRLSGSITEWVGDNLSILSALPRGNMFSGNIPEQLSPSSYEQDPPDFTVSYRQSMDLIVKGRQLEYNLTLGIVNVLDLSSNNLKGEISD</sequence>
<protein>
    <submittedName>
        <fullName evidence="1">Uncharacterized protein</fullName>
    </submittedName>
</protein>
<proteinExistence type="predicted"/>
<comment type="caution">
    <text evidence="1">The sequence shown here is derived from an EMBL/GenBank/DDBJ whole genome shotgun (WGS) entry which is preliminary data.</text>
</comment>